<keyword evidence="2" id="KW-1185">Reference proteome</keyword>
<evidence type="ECO:0000313" key="2">
    <source>
        <dbReference type="Proteomes" id="UP000287033"/>
    </source>
</evidence>
<organism evidence="1 2">
    <name type="scientific">Chiloscyllium punctatum</name>
    <name type="common">Brownbanded bambooshark</name>
    <name type="synonym">Hemiscyllium punctatum</name>
    <dbReference type="NCBI Taxonomy" id="137246"/>
    <lineage>
        <taxon>Eukaryota</taxon>
        <taxon>Metazoa</taxon>
        <taxon>Chordata</taxon>
        <taxon>Craniata</taxon>
        <taxon>Vertebrata</taxon>
        <taxon>Chondrichthyes</taxon>
        <taxon>Elasmobranchii</taxon>
        <taxon>Galeomorphii</taxon>
        <taxon>Galeoidea</taxon>
        <taxon>Orectolobiformes</taxon>
        <taxon>Hemiscylliidae</taxon>
        <taxon>Chiloscyllium</taxon>
    </lineage>
</organism>
<sequence>MDLAETALGAAGQQVKDELAEKCQKLFQDFLE</sequence>
<name>A0A401TFJ0_CHIPU</name>
<dbReference type="EMBL" id="BEZZ01051967">
    <property type="protein sequence ID" value="GCC41385.1"/>
    <property type="molecule type" value="Genomic_DNA"/>
</dbReference>
<dbReference type="OrthoDB" id="1744952at2759"/>
<reference evidence="1 2" key="1">
    <citation type="journal article" date="2018" name="Nat. Ecol. Evol.">
        <title>Shark genomes provide insights into elasmobranch evolution and the origin of vertebrates.</title>
        <authorList>
            <person name="Hara Y"/>
            <person name="Yamaguchi K"/>
            <person name="Onimaru K"/>
            <person name="Kadota M"/>
            <person name="Koyanagi M"/>
            <person name="Keeley SD"/>
            <person name="Tatsumi K"/>
            <person name="Tanaka K"/>
            <person name="Motone F"/>
            <person name="Kageyama Y"/>
            <person name="Nozu R"/>
            <person name="Adachi N"/>
            <person name="Nishimura O"/>
            <person name="Nakagawa R"/>
            <person name="Tanegashima C"/>
            <person name="Kiyatake I"/>
            <person name="Matsumoto R"/>
            <person name="Murakumo K"/>
            <person name="Nishida K"/>
            <person name="Terakita A"/>
            <person name="Kuratani S"/>
            <person name="Sato K"/>
            <person name="Hyodo S Kuraku.S."/>
        </authorList>
    </citation>
    <scope>NUCLEOTIDE SEQUENCE [LARGE SCALE GENOMIC DNA]</scope>
</reference>
<protein>
    <submittedName>
        <fullName evidence="1">Uncharacterized protein</fullName>
    </submittedName>
</protein>
<accession>A0A401TFJ0</accession>
<comment type="caution">
    <text evidence="1">The sequence shown here is derived from an EMBL/GenBank/DDBJ whole genome shotgun (WGS) entry which is preliminary data.</text>
</comment>
<dbReference type="Proteomes" id="UP000287033">
    <property type="component" value="Unassembled WGS sequence"/>
</dbReference>
<evidence type="ECO:0000313" key="1">
    <source>
        <dbReference type="EMBL" id="GCC41385.1"/>
    </source>
</evidence>
<proteinExistence type="predicted"/>
<dbReference type="AlphaFoldDB" id="A0A401TFJ0"/>
<gene>
    <name evidence="1" type="ORF">chiPu_0025088</name>
</gene>
<feature type="non-terminal residue" evidence="1">
    <location>
        <position position="32"/>
    </location>
</feature>